<dbReference type="EMBL" id="CP007139">
    <property type="protein sequence ID" value="AIE86891.1"/>
    <property type="molecule type" value="Genomic_DNA"/>
</dbReference>
<dbReference type="GO" id="GO:0005886">
    <property type="term" value="C:plasma membrane"/>
    <property type="evidence" value="ECO:0007669"/>
    <property type="project" value="UniProtKB-SubCell"/>
</dbReference>
<evidence type="ECO:0000256" key="9">
    <source>
        <dbReference type="RuleBase" id="RU362042"/>
    </source>
</evidence>
<keyword evidence="5 8" id="KW-0645">Protease</keyword>
<dbReference type="PRINTS" id="PR00727">
    <property type="entry name" value="LEADERPTASE"/>
</dbReference>
<dbReference type="STRING" id="661478.OP10G_3523"/>
<sequence length="337" mass="38073">MPFPSLPLPLAQVAQQGTSMREVVDNLARTPLSQVVIFVLVLTILRLSVYPYLRKTLPHKRTGAYGAAKVLNELLDAFVYAGVFVFMLIRPFGVQAFLIPSGSMWPTLYVNDFIVANKAIYRYTDPKANDVVVFRPPKPATENHPEQLDEKGEVKVDFIKRLIGVPGDVIELRKGILYRNGRIAPEDELHRHYSWPLRDPDQPPSSETANFRLLTDAEAAAITKQSFKLVKYHGRLIPLNWSDYDTNSSRPGGTSLSDPPETQPYSVAKEFVIDDQTEAKKLQDLPAEPLPKGYYLMMGDNRNGSFDSRGWGLVPRDSIIGRAEFIWFPFQRIGRVK</sequence>
<reference evidence="11 12" key="1">
    <citation type="journal article" date="2014" name="PLoS ONE">
        <title>The first complete genome sequence of the class fimbriimonadia in the phylum armatimonadetes.</title>
        <authorList>
            <person name="Hu Z.Y."/>
            <person name="Wang Y.Z."/>
            <person name="Im W.T."/>
            <person name="Wang S.Y."/>
            <person name="Zhao G.P."/>
            <person name="Zheng H.J."/>
            <person name="Quan Z.X."/>
        </authorList>
    </citation>
    <scope>NUCLEOTIDE SEQUENCE [LARGE SCALE GENOMIC DNA]</scope>
    <source>
        <strain evidence="11">Gsoil 348</strain>
    </source>
</reference>
<comment type="subcellular location">
    <subcellularLocation>
        <location evidence="2">Cell membrane</location>
        <topology evidence="2">Single-pass type II membrane protein</topology>
    </subcellularLocation>
    <subcellularLocation>
        <location evidence="9">Membrane</location>
        <topology evidence="9">Single-pass type II membrane protein</topology>
    </subcellularLocation>
</comment>
<gene>
    <name evidence="11" type="ORF">OP10G_3523</name>
</gene>
<comment type="caution">
    <text evidence="9">Lacks conserved residue(s) required for the propagation of feature annotation.</text>
</comment>
<dbReference type="InterPro" id="IPR019756">
    <property type="entry name" value="Pept_S26A_signal_pept_1_Ser-AS"/>
</dbReference>
<dbReference type="Gene3D" id="2.10.109.10">
    <property type="entry name" value="Umud Fragment, subunit A"/>
    <property type="match status" value="1"/>
</dbReference>
<dbReference type="InterPro" id="IPR019533">
    <property type="entry name" value="Peptidase_S26"/>
</dbReference>
<dbReference type="Pfam" id="PF10502">
    <property type="entry name" value="Peptidase_S26"/>
    <property type="match status" value="1"/>
</dbReference>
<dbReference type="HOGENOM" id="CLU_1021952_0_0_0"/>
<dbReference type="GO" id="GO:0004252">
    <property type="term" value="F:serine-type endopeptidase activity"/>
    <property type="evidence" value="ECO:0007669"/>
    <property type="project" value="InterPro"/>
</dbReference>
<dbReference type="PANTHER" id="PTHR43390">
    <property type="entry name" value="SIGNAL PEPTIDASE I"/>
    <property type="match status" value="1"/>
</dbReference>
<dbReference type="AlphaFoldDB" id="A0A068NTX5"/>
<feature type="transmembrane region" description="Helical" evidence="8">
    <location>
        <begin position="32"/>
        <end position="53"/>
    </location>
</feature>
<keyword evidence="6 8" id="KW-0378">Hydrolase</keyword>
<dbReference type="SUPFAM" id="SSF51306">
    <property type="entry name" value="LexA/Signal peptidase"/>
    <property type="match status" value="1"/>
</dbReference>
<accession>A0A068NTX5</accession>
<evidence type="ECO:0000256" key="2">
    <source>
        <dbReference type="ARBA" id="ARBA00004401"/>
    </source>
</evidence>
<feature type="domain" description="Peptidase S26" evidence="10">
    <location>
        <begin position="73"/>
        <end position="328"/>
    </location>
</feature>
<dbReference type="PROSITE" id="PS00761">
    <property type="entry name" value="SPASE_I_3"/>
    <property type="match status" value="1"/>
</dbReference>
<evidence type="ECO:0000313" key="12">
    <source>
        <dbReference type="Proteomes" id="UP000027982"/>
    </source>
</evidence>
<protein>
    <recommendedName>
        <fullName evidence="4 8">Signal peptidase I</fullName>
        <ecNumber evidence="4 8">3.4.21.89</ecNumber>
    </recommendedName>
</protein>
<dbReference type="Proteomes" id="UP000027982">
    <property type="component" value="Chromosome"/>
</dbReference>
<dbReference type="InterPro" id="IPR000223">
    <property type="entry name" value="Pept_S26A_signal_pept_1"/>
</dbReference>
<dbReference type="InterPro" id="IPR019758">
    <property type="entry name" value="Pept_S26A_signal_pept_1_CS"/>
</dbReference>
<keyword evidence="8" id="KW-1133">Transmembrane helix</keyword>
<dbReference type="InterPro" id="IPR019757">
    <property type="entry name" value="Pept_S26A_signal_pept_1_Lys-AS"/>
</dbReference>
<dbReference type="PANTHER" id="PTHR43390:SF1">
    <property type="entry name" value="CHLOROPLAST PROCESSING PEPTIDASE"/>
    <property type="match status" value="1"/>
</dbReference>
<evidence type="ECO:0000256" key="5">
    <source>
        <dbReference type="ARBA" id="ARBA00022670"/>
    </source>
</evidence>
<evidence type="ECO:0000256" key="6">
    <source>
        <dbReference type="ARBA" id="ARBA00022801"/>
    </source>
</evidence>
<dbReference type="GO" id="GO:0006465">
    <property type="term" value="P:signal peptide processing"/>
    <property type="evidence" value="ECO:0007669"/>
    <property type="project" value="InterPro"/>
</dbReference>
<feature type="transmembrane region" description="Helical" evidence="8">
    <location>
        <begin position="74"/>
        <end position="93"/>
    </location>
</feature>
<feature type="active site" evidence="7">
    <location>
        <position position="103"/>
    </location>
</feature>
<dbReference type="eggNOG" id="COG0681">
    <property type="taxonomic scope" value="Bacteria"/>
</dbReference>
<dbReference type="PROSITE" id="PS00501">
    <property type="entry name" value="SPASE_I_1"/>
    <property type="match status" value="1"/>
</dbReference>
<keyword evidence="12" id="KW-1185">Reference proteome</keyword>
<dbReference type="GO" id="GO:0009003">
    <property type="term" value="F:signal peptidase activity"/>
    <property type="evidence" value="ECO:0007669"/>
    <property type="project" value="UniProtKB-EC"/>
</dbReference>
<keyword evidence="8" id="KW-0812">Transmembrane</keyword>
<feature type="active site" evidence="7">
    <location>
        <position position="160"/>
    </location>
</feature>
<name>A0A068NTX5_FIMGI</name>
<dbReference type="KEGG" id="fgi:OP10G_3523"/>
<evidence type="ECO:0000313" key="11">
    <source>
        <dbReference type="EMBL" id="AIE86891.1"/>
    </source>
</evidence>
<evidence type="ECO:0000256" key="1">
    <source>
        <dbReference type="ARBA" id="ARBA00000677"/>
    </source>
</evidence>
<dbReference type="InterPro" id="IPR036286">
    <property type="entry name" value="LexA/Signal_pep-like_sf"/>
</dbReference>
<keyword evidence="8" id="KW-0472">Membrane</keyword>
<dbReference type="NCBIfam" id="TIGR02227">
    <property type="entry name" value="sigpep_I_bact"/>
    <property type="match status" value="2"/>
</dbReference>
<organism evidence="11 12">
    <name type="scientific">Fimbriimonas ginsengisoli Gsoil 348</name>
    <dbReference type="NCBI Taxonomy" id="661478"/>
    <lineage>
        <taxon>Bacteria</taxon>
        <taxon>Bacillati</taxon>
        <taxon>Armatimonadota</taxon>
        <taxon>Fimbriimonadia</taxon>
        <taxon>Fimbriimonadales</taxon>
        <taxon>Fimbriimonadaceae</taxon>
        <taxon>Fimbriimonas</taxon>
    </lineage>
</organism>
<comment type="catalytic activity">
    <reaction evidence="1 8">
        <text>Cleavage of hydrophobic, N-terminal signal or leader sequences from secreted and periplasmic proteins.</text>
        <dbReference type="EC" id="3.4.21.89"/>
    </reaction>
</comment>
<dbReference type="CDD" id="cd06530">
    <property type="entry name" value="S26_SPase_I"/>
    <property type="match status" value="1"/>
</dbReference>
<evidence type="ECO:0000259" key="10">
    <source>
        <dbReference type="Pfam" id="PF10502"/>
    </source>
</evidence>
<comment type="similarity">
    <text evidence="3 9">Belongs to the peptidase S26 family.</text>
</comment>
<dbReference type="OrthoDB" id="9802919at2"/>
<dbReference type="CDD" id="cd06462">
    <property type="entry name" value="Peptidase_S24_S26"/>
    <property type="match status" value="1"/>
</dbReference>
<evidence type="ECO:0000256" key="8">
    <source>
        <dbReference type="RuleBase" id="RU003993"/>
    </source>
</evidence>
<proteinExistence type="inferred from homology"/>
<evidence type="ECO:0000256" key="7">
    <source>
        <dbReference type="PIRSR" id="PIRSR600223-1"/>
    </source>
</evidence>
<dbReference type="PROSITE" id="PS00760">
    <property type="entry name" value="SPASE_I_2"/>
    <property type="match status" value="1"/>
</dbReference>
<dbReference type="EC" id="3.4.21.89" evidence="4 8"/>
<evidence type="ECO:0000256" key="4">
    <source>
        <dbReference type="ARBA" id="ARBA00013208"/>
    </source>
</evidence>
<evidence type="ECO:0000256" key="3">
    <source>
        <dbReference type="ARBA" id="ARBA00009370"/>
    </source>
</evidence>